<proteinExistence type="predicted"/>
<protein>
    <submittedName>
        <fullName evidence="2">Uncharacterized protein</fullName>
    </submittedName>
</protein>
<dbReference type="RefSeq" id="WP_269331225.1">
    <property type="nucleotide sequence ID" value="NZ_JAMZFT010000001.1"/>
</dbReference>
<accession>A0A9J6P7V5</accession>
<dbReference type="Proteomes" id="UP001055804">
    <property type="component" value="Unassembled WGS sequence"/>
</dbReference>
<name>A0A9J6P7V5_9PROT</name>
<gene>
    <name evidence="2" type="ORF">NJQ99_02540</name>
</gene>
<keyword evidence="3" id="KW-1185">Reference proteome</keyword>
<sequence>MPAAIAASGTTAVSAPIASASGRTAALTPIQTHGRTNPGACCAPDAR</sequence>
<reference evidence="2" key="1">
    <citation type="submission" date="2022-06" db="EMBL/GenBank/DDBJ databases">
        <title>Isolation and Genomics of Futiania mangrovii gen. nov., sp. nov., a Rare and Metabolically-versatile member in the Class Alphaproteobacteria.</title>
        <authorList>
            <person name="Liu L."/>
            <person name="Huang W.-C."/>
            <person name="Pan J."/>
            <person name="Li J."/>
            <person name="Huang Y."/>
            <person name="Du H."/>
            <person name="Liu Y."/>
            <person name="Li M."/>
        </authorList>
    </citation>
    <scope>NUCLEOTIDE SEQUENCE</scope>
    <source>
        <strain evidence="2">FT118</strain>
    </source>
</reference>
<organism evidence="2 3">
    <name type="scientific">Futiania mangrovi</name>
    <dbReference type="NCBI Taxonomy" id="2959716"/>
    <lineage>
        <taxon>Bacteria</taxon>
        <taxon>Pseudomonadati</taxon>
        <taxon>Pseudomonadota</taxon>
        <taxon>Alphaproteobacteria</taxon>
        <taxon>Futianiales</taxon>
        <taxon>Futianiaceae</taxon>
        <taxon>Futiania</taxon>
    </lineage>
</organism>
<feature type="region of interest" description="Disordered" evidence="1">
    <location>
        <begin position="28"/>
        <end position="47"/>
    </location>
</feature>
<dbReference type="EMBL" id="JAMZFT010000001">
    <property type="protein sequence ID" value="MCP1335276.1"/>
    <property type="molecule type" value="Genomic_DNA"/>
</dbReference>
<dbReference type="AlphaFoldDB" id="A0A9J6P7V5"/>
<comment type="caution">
    <text evidence="2">The sequence shown here is derived from an EMBL/GenBank/DDBJ whole genome shotgun (WGS) entry which is preliminary data.</text>
</comment>
<evidence type="ECO:0000256" key="1">
    <source>
        <dbReference type="SAM" id="MobiDB-lite"/>
    </source>
</evidence>
<evidence type="ECO:0000313" key="3">
    <source>
        <dbReference type="Proteomes" id="UP001055804"/>
    </source>
</evidence>
<evidence type="ECO:0000313" key="2">
    <source>
        <dbReference type="EMBL" id="MCP1335276.1"/>
    </source>
</evidence>